<dbReference type="Proteomes" id="UP000190061">
    <property type="component" value="Unassembled WGS sequence"/>
</dbReference>
<evidence type="ECO:0000256" key="1">
    <source>
        <dbReference type="ARBA" id="ARBA00022448"/>
    </source>
</evidence>
<dbReference type="AlphaFoldDB" id="A0A1T4P826"/>
<evidence type="ECO:0000256" key="5">
    <source>
        <dbReference type="SAM" id="MobiDB-lite"/>
    </source>
</evidence>
<feature type="signal peptide" evidence="4">
    <location>
        <begin position="1"/>
        <end position="27"/>
    </location>
</feature>
<evidence type="ECO:0000256" key="4">
    <source>
        <dbReference type="HAMAP-Rule" id="MF_01914"/>
    </source>
</evidence>
<comment type="subunit">
    <text evidence="4">Component of the lipopolysaccharide transport and assembly complex.</text>
</comment>
<reference evidence="7 8" key="1">
    <citation type="submission" date="2017-02" db="EMBL/GenBank/DDBJ databases">
        <authorList>
            <person name="Peterson S.W."/>
        </authorList>
    </citation>
    <scope>NUCLEOTIDE SEQUENCE [LARGE SCALE GENOMIC DNA]</scope>
    <source>
        <strain evidence="7 8">DSM 21749</strain>
    </source>
</reference>
<comment type="subcellular location">
    <subcellularLocation>
        <location evidence="4">Periplasm</location>
    </subcellularLocation>
</comment>
<dbReference type="InterPro" id="IPR052037">
    <property type="entry name" value="LPS_export_LptA"/>
</dbReference>
<dbReference type="OrthoDB" id="9795964at2"/>
<dbReference type="PANTHER" id="PTHR36504">
    <property type="entry name" value="LIPOPOLYSACCHARIDE EXPORT SYSTEM PROTEIN LPTA"/>
    <property type="match status" value="1"/>
</dbReference>
<dbReference type="Pfam" id="PF03968">
    <property type="entry name" value="LptD_N"/>
    <property type="match status" value="1"/>
</dbReference>
<comment type="function">
    <text evidence="4">Involved in the assembly of lipopolysaccharide (LPS). Required for the translocation of LPS from the inner membrane to the outer membrane. May form a bridge between the inner membrane and the outer membrane, via interactions with LptC and LptD, thereby facilitating LPS transfer across the periplasm.</text>
</comment>
<comment type="similarity">
    <text evidence="4">Belongs to the LptA family.</text>
</comment>
<dbReference type="Gene3D" id="2.60.450.10">
    <property type="entry name" value="Lipopolysaccharide (LPS) transport protein A like domain"/>
    <property type="match status" value="1"/>
</dbReference>
<feature type="chain" id="PRO_5013407198" description="Lipopolysaccharide export system protein LptA" evidence="4">
    <location>
        <begin position="28"/>
        <end position="195"/>
    </location>
</feature>
<dbReference type="PANTHER" id="PTHR36504:SF1">
    <property type="entry name" value="LIPOPOLYSACCHARIDE EXPORT SYSTEM PROTEIN LPTA"/>
    <property type="match status" value="1"/>
</dbReference>
<evidence type="ECO:0000256" key="3">
    <source>
        <dbReference type="ARBA" id="ARBA00022764"/>
    </source>
</evidence>
<feature type="compositionally biased region" description="Low complexity" evidence="5">
    <location>
        <begin position="170"/>
        <end position="185"/>
    </location>
</feature>
<feature type="region of interest" description="Disordered" evidence="5">
    <location>
        <begin position="165"/>
        <end position="195"/>
    </location>
</feature>
<keyword evidence="1 4" id="KW-0813">Transport</keyword>
<name>A0A1T4P826_9GAMM</name>
<keyword evidence="2 4" id="KW-0732">Signal</keyword>
<dbReference type="HAMAP" id="MF_01914">
    <property type="entry name" value="LPS_assembly_LptA"/>
    <property type="match status" value="1"/>
</dbReference>
<feature type="domain" description="Organic solvent tolerance-like N-terminal" evidence="6">
    <location>
        <begin position="38"/>
        <end position="147"/>
    </location>
</feature>
<dbReference type="RefSeq" id="WP_143814155.1">
    <property type="nucleotide sequence ID" value="NZ_FUXP01000002.1"/>
</dbReference>
<feature type="compositionally biased region" description="Acidic residues" evidence="5">
    <location>
        <begin position="186"/>
        <end position="195"/>
    </location>
</feature>
<proteinExistence type="inferred from homology"/>
<sequence length="195" mass="20094" precursor="true">MFPETPKHALAWLVVAIAMATSPAALARKSDRNQPMDIEAGKQQGSLDDNTPTVLSGGVTIEQGTLRAEASRAEITTRGGNISRVVLTGSPAKLSQQMDDGTPMSAIASNIDYNVTSEVVVFTGGVNITQPRGTLSGERVVYNMTSGEVTSGGEGAGRVKMRIMPRNTGAPAGQTTPEEPATAPDADADAPAEGG</sequence>
<keyword evidence="8" id="KW-1185">Reference proteome</keyword>
<evidence type="ECO:0000313" key="8">
    <source>
        <dbReference type="Proteomes" id="UP000190061"/>
    </source>
</evidence>
<dbReference type="GO" id="GO:0001530">
    <property type="term" value="F:lipopolysaccharide binding"/>
    <property type="evidence" value="ECO:0007669"/>
    <property type="project" value="InterPro"/>
</dbReference>
<evidence type="ECO:0000256" key="2">
    <source>
        <dbReference type="ARBA" id="ARBA00022729"/>
    </source>
</evidence>
<dbReference type="GO" id="GO:0009279">
    <property type="term" value="C:cell outer membrane"/>
    <property type="evidence" value="ECO:0007669"/>
    <property type="project" value="TreeGrafter"/>
</dbReference>
<dbReference type="InterPro" id="IPR014340">
    <property type="entry name" value="LptA"/>
</dbReference>
<dbReference type="NCBIfam" id="TIGR03002">
    <property type="entry name" value="outer_YhbN_LptA"/>
    <property type="match status" value="1"/>
</dbReference>
<keyword evidence="3 4" id="KW-0574">Periplasm</keyword>
<dbReference type="GO" id="GO:0017089">
    <property type="term" value="F:glycolipid transfer activity"/>
    <property type="evidence" value="ECO:0007669"/>
    <property type="project" value="TreeGrafter"/>
</dbReference>
<accession>A0A1T4P826</accession>
<dbReference type="STRING" id="1122188.SAMN02745674_01134"/>
<evidence type="ECO:0000313" key="7">
    <source>
        <dbReference type="EMBL" id="SJZ87599.1"/>
    </source>
</evidence>
<protein>
    <recommendedName>
        <fullName evidence="4">Lipopolysaccharide export system protein LptA</fullName>
    </recommendedName>
</protein>
<dbReference type="GO" id="GO:0015920">
    <property type="term" value="P:lipopolysaccharide transport"/>
    <property type="evidence" value="ECO:0007669"/>
    <property type="project" value="UniProtKB-UniRule"/>
</dbReference>
<gene>
    <name evidence="4" type="primary">lptA</name>
    <name evidence="7" type="ORF">SAMN02745674_01134</name>
</gene>
<dbReference type="InterPro" id="IPR005653">
    <property type="entry name" value="OstA-like_N"/>
</dbReference>
<dbReference type="GO" id="GO:0030288">
    <property type="term" value="C:outer membrane-bounded periplasmic space"/>
    <property type="evidence" value="ECO:0007669"/>
    <property type="project" value="TreeGrafter"/>
</dbReference>
<organism evidence="7 8">
    <name type="scientific">Lysobacter spongiicola DSM 21749</name>
    <dbReference type="NCBI Taxonomy" id="1122188"/>
    <lineage>
        <taxon>Bacteria</taxon>
        <taxon>Pseudomonadati</taxon>
        <taxon>Pseudomonadota</taxon>
        <taxon>Gammaproteobacteria</taxon>
        <taxon>Lysobacterales</taxon>
        <taxon>Lysobacteraceae</taxon>
        <taxon>Novilysobacter</taxon>
    </lineage>
</organism>
<dbReference type="EMBL" id="FUXP01000002">
    <property type="protein sequence ID" value="SJZ87599.1"/>
    <property type="molecule type" value="Genomic_DNA"/>
</dbReference>
<dbReference type="GO" id="GO:0043165">
    <property type="term" value="P:Gram-negative-bacterium-type cell outer membrane assembly"/>
    <property type="evidence" value="ECO:0007669"/>
    <property type="project" value="UniProtKB-UniRule"/>
</dbReference>
<evidence type="ECO:0000259" key="6">
    <source>
        <dbReference type="Pfam" id="PF03968"/>
    </source>
</evidence>